<dbReference type="InterPro" id="IPR012337">
    <property type="entry name" value="RNaseH-like_sf"/>
</dbReference>
<reference evidence="8 9" key="1">
    <citation type="journal article" date="2018" name="Sci. Rep.">
        <title>Genome sequence of the cauliflower mushroom Sparassis crispa (Hanabiratake) and its association with beneficial usage.</title>
        <authorList>
            <person name="Kiyama R."/>
            <person name="Furutani Y."/>
            <person name="Kawaguchi K."/>
            <person name="Nakanishi T."/>
        </authorList>
    </citation>
    <scope>NUCLEOTIDE SEQUENCE [LARGE SCALE GENOMIC DNA]</scope>
</reference>
<feature type="compositionally biased region" description="Basic and acidic residues" evidence="6">
    <location>
        <begin position="31"/>
        <end position="52"/>
    </location>
</feature>
<dbReference type="SUPFAM" id="SSF53098">
    <property type="entry name" value="Ribonuclease H-like"/>
    <property type="match status" value="1"/>
</dbReference>
<dbReference type="OrthoDB" id="3252425at2759"/>
<name>A0A401GD62_9APHY</name>
<evidence type="ECO:0000259" key="7">
    <source>
        <dbReference type="Pfam" id="PF05699"/>
    </source>
</evidence>
<evidence type="ECO:0000256" key="4">
    <source>
        <dbReference type="ARBA" id="ARBA00022833"/>
    </source>
</evidence>
<dbReference type="InterPro" id="IPR052035">
    <property type="entry name" value="ZnF_BED_domain_contain"/>
</dbReference>
<comment type="subcellular location">
    <subcellularLocation>
        <location evidence="1">Nucleus</location>
    </subcellularLocation>
</comment>
<comment type="caution">
    <text evidence="8">The sequence shown here is derived from an EMBL/GenBank/DDBJ whole genome shotgun (WGS) entry which is preliminary data.</text>
</comment>
<dbReference type="InParanoid" id="A0A401GD62"/>
<dbReference type="SUPFAM" id="SSF140996">
    <property type="entry name" value="Hermes dimerisation domain"/>
    <property type="match status" value="1"/>
</dbReference>
<proteinExistence type="predicted"/>
<dbReference type="EMBL" id="BFAD01000002">
    <property type="protein sequence ID" value="GBE80102.1"/>
    <property type="molecule type" value="Genomic_DNA"/>
</dbReference>
<dbReference type="GeneID" id="38777019"/>
<dbReference type="GO" id="GO:0005634">
    <property type="term" value="C:nucleus"/>
    <property type="evidence" value="ECO:0007669"/>
    <property type="project" value="UniProtKB-SubCell"/>
</dbReference>
<keyword evidence="3" id="KW-0863">Zinc-finger</keyword>
<accession>A0A401GD62</accession>
<evidence type="ECO:0000256" key="6">
    <source>
        <dbReference type="SAM" id="MobiDB-lite"/>
    </source>
</evidence>
<keyword evidence="9" id="KW-1185">Reference proteome</keyword>
<dbReference type="GO" id="GO:0046983">
    <property type="term" value="F:protein dimerization activity"/>
    <property type="evidence" value="ECO:0007669"/>
    <property type="project" value="InterPro"/>
</dbReference>
<keyword evidence="2" id="KW-0479">Metal-binding</keyword>
<organism evidence="8 9">
    <name type="scientific">Sparassis crispa</name>
    <dbReference type="NCBI Taxonomy" id="139825"/>
    <lineage>
        <taxon>Eukaryota</taxon>
        <taxon>Fungi</taxon>
        <taxon>Dikarya</taxon>
        <taxon>Basidiomycota</taxon>
        <taxon>Agaricomycotina</taxon>
        <taxon>Agaricomycetes</taxon>
        <taxon>Polyporales</taxon>
        <taxon>Sparassidaceae</taxon>
        <taxon>Sparassis</taxon>
    </lineage>
</organism>
<keyword evidence="5" id="KW-0539">Nucleus</keyword>
<evidence type="ECO:0000256" key="1">
    <source>
        <dbReference type="ARBA" id="ARBA00004123"/>
    </source>
</evidence>
<feature type="domain" description="HAT C-terminal dimerisation" evidence="7">
    <location>
        <begin position="728"/>
        <end position="803"/>
    </location>
</feature>
<dbReference type="RefSeq" id="XP_027611015.1">
    <property type="nucleotide sequence ID" value="XM_027755214.1"/>
</dbReference>
<feature type="region of interest" description="Disordered" evidence="6">
    <location>
        <begin position="1"/>
        <end position="75"/>
    </location>
</feature>
<dbReference type="Pfam" id="PF05699">
    <property type="entry name" value="Dimer_Tnp_hAT"/>
    <property type="match status" value="1"/>
</dbReference>
<keyword evidence="4" id="KW-0862">Zinc</keyword>
<dbReference type="Proteomes" id="UP000287166">
    <property type="component" value="Unassembled WGS sequence"/>
</dbReference>
<protein>
    <submittedName>
        <fullName evidence="8">Putative AC9 transposase</fullName>
    </submittedName>
</protein>
<evidence type="ECO:0000313" key="8">
    <source>
        <dbReference type="EMBL" id="GBE80102.1"/>
    </source>
</evidence>
<sequence>MLKHRGSQSKNTQRKKQCIDSQDPDAAPSAPDRRLHPKDVEPPKCDRRAHVEDADDDDDDDVEPPKRNRCAHVEDADDDDDVVKIFESDNEATEKVRAKKKELMTPEEELSEMQKDWTATAYAFCKPEVTIETDKAGVRGHVFCCANHGCKMKVKRWLDKGDQMSTGNMRRHIRKCWGEEALAAADEMNTAADEMNTAADEMNTAADEMNTAADARPSIEKFRWSGDITVAFERKEKGKVTYSVCQHTRTETRAEIVRWVSESLRPFTIIEDHAYQSLMKTGQPEYWIPSCWTVARDVHKVFACCWAHVAKMLQEYDGELSFATDAWTSLNHKAIVTFTVHLQHKGMPLRMVLDVVEVADSHSGVNLATAFAKMVDDFKIAIKMLSITVDNVSPNNVMIDELAKLIKSFQGQANCARCFDHIINLMAKSLLRQFDIPQNGADATLDDTKNALHELAKDLELGVGEGGEKGEPPNDIEGLQDECEGMSMEDHAALDASVRPVKLILVKLRKIASVIIHSSTKLLPAWLKVLADLELAERKMPRDVITRWNSTFRMLEFALEYEMDDDEWEIAKQLCDILKVFNDATLYFSRDTPSLPMVIPAMDIIDEKLTNDSLDSDYEPCICAALGMAKKTLNRYYDKTDLSNMYRIAMVLHPSHKLQYFQNADWQAEWITTARALVHEEYDCAYAQCAVNVKPTQMKQSEHMPSSNMFDNLLNANVSKGKDNRDELKCYLDADTEHVDGDALGWWYVRCKEFPHLSWMAMSYLTIPATSVDVEHIFSKGHILLPHLQNGLSVESIRALLCLAE</sequence>
<evidence type="ECO:0000256" key="5">
    <source>
        <dbReference type="ARBA" id="ARBA00023242"/>
    </source>
</evidence>
<dbReference type="AlphaFoldDB" id="A0A401GD62"/>
<gene>
    <name evidence="8" type="ORF">SCP_0213050</name>
</gene>
<feature type="compositionally biased region" description="Basic residues" evidence="6">
    <location>
        <begin position="1"/>
        <end position="16"/>
    </location>
</feature>
<evidence type="ECO:0000256" key="3">
    <source>
        <dbReference type="ARBA" id="ARBA00022771"/>
    </source>
</evidence>
<feature type="compositionally biased region" description="Basic and acidic residues" evidence="6">
    <location>
        <begin position="63"/>
        <end position="74"/>
    </location>
</feature>
<dbReference type="GO" id="GO:0008270">
    <property type="term" value="F:zinc ion binding"/>
    <property type="evidence" value="ECO:0007669"/>
    <property type="project" value="UniProtKB-KW"/>
</dbReference>
<feature type="compositionally biased region" description="Acidic residues" evidence="6">
    <location>
        <begin position="53"/>
        <end position="62"/>
    </location>
</feature>
<evidence type="ECO:0000313" key="9">
    <source>
        <dbReference type="Proteomes" id="UP000287166"/>
    </source>
</evidence>
<dbReference type="PANTHER" id="PTHR46481:SF10">
    <property type="entry name" value="ZINC FINGER BED DOMAIN-CONTAINING PROTEIN 39"/>
    <property type="match status" value="1"/>
</dbReference>
<evidence type="ECO:0000256" key="2">
    <source>
        <dbReference type="ARBA" id="ARBA00022723"/>
    </source>
</evidence>
<dbReference type="InterPro" id="IPR008906">
    <property type="entry name" value="HATC_C_dom"/>
</dbReference>
<dbReference type="PANTHER" id="PTHR46481">
    <property type="entry name" value="ZINC FINGER BED DOMAIN-CONTAINING PROTEIN 4"/>
    <property type="match status" value="1"/>
</dbReference>